<evidence type="ECO:0000313" key="4">
    <source>
        <dbReference type="Proteomes" id="UP000198281"/>
    </source>
</evidence>
<accession>A0A239JA45</accession>
<dbReference type="GO" id="GO:0016705">
    <property type="term" value="F:oxidoreductase activity, acting on paired donors, with incorporation or reduction of molecular oxygen"/>
    <property type="evidence" value="ECO:0007669"/>
    <property type="project" value="InterPro"/>
</dbReference>
<dbReference type="AlphaFoldDB" id="A0A239JA45"/>
<proteinExistence type="predicted"/>
<protein>
    <submittedName>
        <fullName evidence="3">Luciferase family oxidoreductase, group 1</fullName>
    </submittedName>
</protein>
<organism evidence="3 4">
    <name type="scientific">Edaphosphingomonas laterariae</name>
    <dbReference type="NCBI Taxonomy" id="861865"/>
    <lineage>
        <taxon>Bacteria</taxon>
        <taxon>Pseudomonadati</taxon>
        <taxon>Pseudomonadota</taxon>
        <taxon>Alphaproteobacteria</taxon>
        <taxon>Sphingomonadales</taxon>
        <taxon>Rhizorhabdaceae</taxon>
        <taxon>Edaphosphingomonas</taxon>
    </lineage>
</organism>
<dbReference type="SUPFAM" id="SSF51679">
    <property type="entry name" value="Bacterial luciferase-like"/>
    <property type="match status" value="1"/>
</dbReference>
<gene>
    <name evidence="3" type="ORF">SAMN06295912_1317</name>
</gene>
<dbReference type="InterPro" id="IPR019949">
    <property type="entry name" value="CmoO-like"/>
</dbReference>
<dbReference type="Gene3D" id="3.20.20.30">
    <property type="entry name" value="Luciferase-like domain"/>
    <property type="match status" value="1"/>
</dbReference>
<feature type="domain" description="Luciferase-like" evidence="2">
    <location>
        <begin position="1"/>
        <end position="309"/>
    </location>
</feature>
<dbReference type="CDD" id="cd00347">
    <property type="entry name" value="Flavin_utilizing_monoxygenases"/>
    <property type="match status" value="2"/>
</dbReference>
<dbReference type="Proteomes" id="UP000198281">
    <property type="component" value="Unassembled WGS sequence"/>
</dbReference>
<dbReference type="PANTHER" id="PTHR30137:SF6">
    <property type="entry name" value="LUCIFERASE-LIKE MONOOXYGENASE"/>
    <property type="match status" value="1"/>
</dbReference>
<dbReference type="NCBIfam" id="TIGR03558">
    <property type="entry name" value="oxido_grp_1"/>
    <property type="match status" value="1"/>
</dbReference>
<sequence>MKLSIVDLSTIKPGETASDALAQSLETARNADALGYHRIWFAEHHMAPAQASHHPELLIAAAGTQTRRIRLGSGAVLMNHYSPFKVAEMFKQLEAMFPGRVDLGMGRATAGPVIDMAMRRHRDAQPVDDHAAQVSETVAWLHQAFPAGHPFAGKPLIPTVASVPESWLLGSSPGGARLAAQIGIGYSFAGFINPQAAALALRGYREAFVATPFASGAPRAMLGVNVCVGEDGEHGRRLALSVKGYYQRLTRIGATAFVPTIAEAEAELGAAERDEPTQIIGGRWPRFVAGSAEEVRQTLEQMIAQSGADELIVQDMMADPQDRRGSHARLAKAFGLSGETPS</sequence>
<dbReference type="Pfam" id="PF00296">
    <property type="entry name" value="Bac_luciferase"/>
    <property type="match status" value="1"/>
</dbReference>
<evidence type="ECO:0000256" key="1">
    <source>
        <dbReference type="ARBA" id="ARBA00007789"/>
    </source>
</evidence>
<dbReference type="InterPro" id="IPR050766">
    <property type="entry name" value="Bact_Lucif_Oxidored"/>
</dbReference>
<dbReference type="GO" id="GO:0005829">
    <property type="term" value="C:cytosol"/>
    <property type="evidence" value="ECO:0007669"/>
    <property type="project" value="TreeGrafter"/>
</dbReference>
<dbReference type="PANTHER" id="PTHR30137">
    <property type="entry name" value="LUCIFERASE-LIKE MONOOXYGENASE"/>
    <property type="match status" value="1"/>
</dbReference>
<reference evidence="4" key="1">
    <citation type="submission" date="2017-06" db="EMBL/GenBank/DDBJ databases">
        <authorList>
            <person name="Varghese N."/>
            <person name="Submissions S."/>
        </authorList>
    </citation>
    <scope>NUCLEOTIDE SEQUENCE [LARGE SCALE GENOMIC DNA]</scope>
    <source>
        <strain evidence="4">LNB2</strain>
    </source>
</reference>
<dbReference type="RefSeq" id="WP_089220927.1">
    <property type="nucleotide sequence ID" value="NZ_FZOS01000031.1"/>
</dbReference>
<dbReference type="InterPro" id="IPR011251">
    <property type="entry name" value="Luciferase-like_dom"/>
</dbReference>
<dbReference type="EMBL" id="FZOS01000031">
    <property type="protein sequence ID" value="SNT01524.1"/>
    <property type="molecule type" value="Genomic_DNA"/>
</dbReference>
<evidence type="ECO:0000313" key="3">
    <source>
        <dbReference type="EMBL" id="SNT01524.1"/>
    </source>
</evidence>
<dbReference type="OrthoDB" id="9780518at2"/>
<evidence type="ECO:0000259" key="2">
    <source>
        <dbReference type="Pfam" id="PF00296"/>
    </source>
</evidence>
<keyword evidence="4" id="KW-1185">Reference proteome</keyword>
<name>A0A239JA45_9SPHN</name>
<dbReference type="InterPro" id="IPR036661">
    <property type="entry name" value="Luciferase-like_sf"/>
</dbReference>
<comment type="similarity">
    <text evidence="1">To bacterial alkanal monooxygenase alpha and beta chains.</text>
</comment>